<dbReference type="AlphaFoldDB" id="A0A1T5HTM2"/>
<dbReference type="KEGG" id="asx:CDL62_07350"/>
<feature type="chain" id="PRO_5012549771" evidence="1">
    <location>
        <begin position="20"/>
        <end position="724"/>
    </location>
</feature>
<dbReference type="InterPro" id="IPR009003">
    <property type="entry name" value="Peptidase_S1_PA"/>
</dbReference>
<reference evidence="2 3" key="1">
    <citation type="submission" date="2017-02" db="EMBL/GenBank/DDBJ databases">
        <authorList>
            <person name="Peterson S.W."/>
        </authorList>
    </citation>
    <scope>NUCLEOTIDE SEQUENCE [LARGE SCALE GENOMIC DNA]</scope>
    <source>
        <strain evidence="2 3">DSM 24412</strain>
    </source>
</reference>
<dbReference type="OrthoDB" id="1123245at2"/>
<dbReference type="InterPro" id="IPR043504">
    <property type="entry name" value="Peptidase_S1_PA_chymotrypsin"/>
</dbReference>
<name>A0A1T5HTM2_9BACT</name>
<dbReference type="SUPFAM" id="SSF50494">
    <property type="entry name" value="Trypsin-like serine proteases"/>
    <property type="match status" value="1"/>
</dbReference>
<proteinExistence type="predicted"/>
<dbReference type="Proteomes" id="UP000191055">
    <property type="component" value="Unassembled WGS sequence"/>
</dbReference>
<keyword evidence="3" id="KW-1185">Reference proteome</keyword>
<sequence length="724" mass="82805">MYRYLLLFIGVFLFSAVNAQTGCHKQTSVPDVPNFLTGLNGEESPVVFSQKYFGKFNLDEIKTSYEFAPVNNDSMYLVEYDEEYFRKRPGLGSTYQKMYEVYIDFKEHATKFELDEGTLWIFKITATTAVSLGFSFKTNTKIPEGARFSYYINDPFEKYHYGEVDDHTSLSFLYSIRQLEYGDEEEYVRFNDFYIEYFEPHDALFSPNLIIDQLDYGYGNRRNYMKSTILKGAHGESEFQCLNDIVCPVGEYWKEASRSVCHIYVYNRTLLGVGRRIKGSGVLINKSGSGYAPDDMPYILSVAHLFGHQQFNEENEVPILLHDHADTRIEIVVNYQYGDCGITNRRTSGETIRSELRVGNIKAIGDNFWYKQDNSLYDPKNDYVLLQSRRTIKQLTKHDLVFSGWERFKHPREGAAIGHPNGAPKKVNVANQAPQNLENGTFIMNWNVGVSEGGLSGGPVFSSSWGQYLQGIVIGEPHNPNKRCGHSESICIKFDDIYPHIRDYVGTGLSAQHKRYTTDPTYLPAHCSNCIRDNGETGIDCGGDCLPCGIEDYIEITSVMDFFSREVMESRFTTNINTGSNAVMKSGNKNLVAGESISMRGVEFQKGATLYMNIDERIMDTPNNGRGCYVPCVAMPNTFTPNDDGINDFLRVNQSFVYKWRVNVWDRRNRLIYSSDVHTVNYDGPINIWAGQNTQSLQAYKVRFTYADCKNNWRNFEQMVHVIK</sequence>
<organism evidence="2 3">
    <name type="scientific">Alkalitalea saponilacus</name>
    <dbReference type="NCBI Taxonomy" id="889453"/>
    <lineage>
        <taxon>Bacteria</taxon>
        <taxon>Pseudomonadati</taxon>
        <taxon>Bacteroidota</taxon>
        <taxon>Bacteroidia</taxon>
        <taxon>Marinilabiliales</taxon>
        <taxon>Marinilabiliaceae</taxon>
        <taxon>Alkalitalea</taxon>
    </lineage>
</organism>
<gene>
    <name evidence="2" type="ORF">SAMN03080601_03176</name>
</gene>
<evidence type="ECO:0000313" key="2">
    <source>
        <dbReference type="EMBL" id="SKC23891.1"/>
    </source>
</evidence>
<protein>
    <submittedName>
        <fullName evidence="2">C-terminal domain of CHU protein family protein</fullName>
    </submittedName>
</protein>
<dbReference type="EMBL" id="FUYV01000023">
    <property type="protein sequence ID" value="SKC23891.1"/>
    <property type="molecule type" value="Genomic_DNA"/>
</dbReference>
<dbReference type="Pfam" id="PF13585">
    <property type="entry name" value="CHU_C"/>
    <property type="match status" value="1"/>
</dbReference>
<dbReference type="STRING" id="889453.SAMN03080601_03176"/>
<accession>A0A1T5HTM2</accession>
<evidence type="ECO:0000256" key="1">
    <source>
        <dbReference type="SAM" id="SignalP"/>
    </source>
</evidence>
<keyword evidence="1" id="KW-0732">Signal</keyword>
<dbReference type="RefSeq" id="WP_079558845.1">
    <property type="nucleotide sequence ID" value="NZ_CP021904.1"/>
</dbReference>
<evidence type="ECO:0000313" key="3">
    <source>
        <dbReference type="Proteomes" id="UP000191055"/>
    </source>
</evidence>
<feature type="signal peptide" evidence="1">
    <location>
        <begin position="1"/>
        <end position="19"/>
    </location>
</feature>
<dbReference type="Gene3D" id="2.40.10.10">
    <property type="entry name" value="Trypsin-like serine proteases"/>
    <property type="match status" value="2"/>
</dbReference>